<sequence length="243" mass="26706">MSELPDDAIGIYHRMFDFSGVQIPFSTFLLLIIKHLSCMKGWKSGFLLIDQRAIPDYMPWRHSSLVIDDPKLPTGSYNREDVHRLSAHIVKLWDMPEGVLFLSSLSRVWKIRTRDLILKDSNGNGTRGRGRLPFYCTHPIVVDAAIPDPTLEDLAAGTPSAKVMAKAEASKKRKASTSDDDKSDDDDDACVEIPLITPIRYAATIPTGGNQGGALLLPLLKVLAPEAIMSDASDASSRGGDRF</sequence>
<dbReference type="EMBL" id="BKCJ010253589">
    <property type="protein sequence ID" value="GEZ21838.1"/>
    <property type="molecule type" value="Genomic_DNA"/>
</dbReference>
<accession>A0A699I7A9</accession>
<protein>
    <submittedName>
        <fullName evidence="2">Uncharacterized protein</fullName>
    </submittedName>
</protein>
<organism evidence="2">
    <name type="scientific">Tanacetum cinerariifolium</name>
    <name type="common">Dalmatian daisy</name>
    <name type="synonym">Chrysanthemum cinerariifolium</name>
    <dbReference type="NCBI Taxonomy" id="118510"/>
    <lineage>
        <taxon>Eukaryota</taxon>
        <taxon>Viridiplantae</taxon>
        <taxon>Streptophyta</taxon>
        <taxon>Embryophyta</taxon>
        <taxon>Tracheophyta</taxon>
        <taxon>Spermatophyta</taxon>
        <taxon>Magnoliopsida</taxon>
        <taxon>eudicotyledons</taxon>
        <taxon>Gunneridae</taxon>
        <taxon>Pentapetalae</taxon>
        <taxon>asterids</taxon>
        <taxon>campanulids</taxon>
        <taxon>Asterales</taxon>
        <taxon>Asteraceae</taxon>
        <taxon>Asteroideae</taxon>
        <taxon>Anthemideae</taxon>
        <taxon>Anthemidinae</taxon>
        <taxon>Tanacetum</taxon>
    </lineage>
</organism>
<dbReference type="AlphaFoldDB" id="A0A699I7A9"/>
<evidence type="ECO:0000313" key="2">
    <source>
        <dbReference type="EMBL" id="GEZ21838.1"/>
    </source>
</evidence>
<reference evidence="2" key="1">
    <citation type="journal article" date="2019" name="Sci. Rep.">
        <title>Draft genome of Tanacetum cinerariifolium, the natural source of mosquito coil.</title>
        <authorList>
            <person name="Yamashiro T."/>
            <person name="Shiraishi A."/>
            <person name="Satake H."/>
            <person name="Nakayama K."/>
        </authorList>
    </citation>
    <scope>NUCLEOTIDE SEQUENCE</scope>
</reference>
<proteinExistence type="predicted"/>
<name>A0A699I7A9_TANCI</name>
<gene>
    <name evidence="2" type="ORF">Tci_493811</name>
</gene>
<comment type="caution">
    <text evidence="2">The sequence shown here is derived from an EMBL/GenBank/DDBJ whole genome shotgun (WGS) entry which is preliminary data.</text>
</comment>
<evidence type="ECO:0000256" key="1">
    <source>
        <dbReference type="SAM" id="MobiDB-lite"/>
    </source>
</evidence>
<feature type="region of interest" description="Disordered" evidence="1">
    <location>
        <begin position="167"/>
        <end position="187"/>
    </location>
</feature>